<accession>A0A699TTN6</accession>
<sequence>MKGCFERLRVRCFVLEVDGLGGDSTGRLEEER</sequence>
<reference evidence="1" key="1">
    <citation type="journal article" date="2019" name="Sci. Rep.">
        <title>Draft genome of Tanacetum cinerariifolium, the natural source of mosquito coil.</title>
        <authorList>
            <person name="Yamashiro T."/>
            <person name="Shiraishi A."/>
            <person name="Satake H."/>
            <person name="Nakayama K."/>
        </authorList>
    </citation>
    <scope>NUCLEOTIDE SEQUENCE</scope>
</reference>
<dbReference type="AlphaFoldDB" id="A0A699TTN6"/>
<evidence type="ECO:0000313" key="1">
    <source>
        <dbReference type="EMBL" id="GFD14182.1"/>
    </source>
</evidence>
<protein>
    <submittedName>
        <fullName evidence="1">Uncharacterized protein</fullName>
    </submittedName>
</protein>
<gene>
    <name evidence="1" type="ORF">Tci_886151</name>
</gene>
<feature type="non-terminal residue" evidence="1">
    <location>
        <position position="32"/>
    </location>
</feature>
<proteinExistence type="predicted"/>
<name>A0A699TTN6_TANCI</name>
<comment type="caution">
    <text evidence="1">The sequence shown here is derived from an EMBL/GenBank/DDBJ whole genome shotgun (WGS) entry which is preliminary data.</text>
</comment>
<dbReference type="EMBL" id="BKCJ011277696">
    <property type="protein sequence ID" value="GFD14182.1"/>
    <property type="molecule type" value="Genomic_DNA"/>
</dbReference>
<organism evidence="1">
    <name type="scientific">Tanacetum cinerariifolium</name>
    <name type="common">Dalmatian daisy</name>
    <name type="synonym">Chrysanthemum cinerariifolium</name>
    <dbReference type="NCBI Taxonomy" id="118510"/>
    <lineage>
        <taxon>Eukaryota</taxon>
        <taxon>Viridiplantae</taxon>
        <taxon>Streptophyta</taxon>
        <taxon>Embryophyta</taxon>
        <taxon>Tracheophyta</taxon>
        <taxon>Spermatophyta</taxon>
        <taxon>Magnoliopsida</taxon>
        <taxon>eudicotyledons</taxon>
        <taxon>Gunneridae</taxon>
        <taxon>Pentapetalae</taxon>
        <taxon>asterids</taxon>
        <taxon>campanulids</taxon>
        <taxon>Asterales</taxon>
        <taxon>Asteraceae</taxon>
        <taxon>Asteroideae</taxon>
        <taxon>Anthemideae</taxon>
        <taxon>Anthemidinae</taxon>
        <taxon>Tanacetum</taxon>
    </lineage>
</organism>